<protein>
    <recommendedName>
        <fullName evidence="4 5">Large ribosomal subunit protein uL10</fullName>
    </recommendedName>
</protein>
<comment type="subunit">
    <text evidence="5">Part of the ribosomal stalk of the 50S ribosomal subunit. The N-terminus interacts with L11 and the large rRNA to form the base of the stalk. The C-terminus forms an elongated spine to which L12 dimers bind in a sequential fashion forming a multimeric L10(L12)X complex.</text>
</comment>
<evidence type="ECO:0000313" key="7">
    <source>
        <dbReference type="Proteomes" id="UP000178086"/>
    </source>
</evidence>
<dbReference type="Gene3D" id="6.10.250.290">
    <property type="match status" value="1"/>
</dbReference>
<dbReference type="PANTHER" id="PTHR11560">
    <property type="entry name" value="39S RIBOSOMAL PROTEIN L10, MITOCHONDRIAL"/>
    <property type="match status" value="1"/>
</dbReference>
<dbReference type="InterPro" id="IPR047865">
    <property type="entry name" value="Ribosomal_uL10_bac_type"/>
</dbReference>
<comment type="function">
    <text evidence="5">Forms part of the ribosomal stalk, playing a central role in the interaction of the ribosome with GTP-bound translation factors.</text>
</comment>
<proteinExistence type="inferred from homology"/>
<keyword evidence="3 5" id="KW-0687">Ribonucleoprotein</keyword>
<gene>
    <name evidence="5" type="primary">rplJ</name>
    <name evidence="6" type="ORF">A2074_03775</name>
</gene>
<dbReference type="SUPFAM" id="SSF160369">
    <property type="entry name" value="Ribosomal protein L10-like"/>
    <property type="match status" value="1"/>
</dbReference>
<dbReference type="NCBIfam" id="NF000955">
    <property type="entry name" value="PRK00099.1-1"/>
    <property type="match status" value="1"/>
</dbReference>
<keyword evidence="5" id="KW-0699">rRNA-binding</keyword>
<dbReference type="Pfam" id="PF00466">
    <property type="entry name" value="Ribosomal_L10"/>
    <property type="match status" value="1"/>
</dbReference>
<dbReference type="Proteomes" id="UP000178086">
    <property type="component" value="Unassembled WGS sequence"/>
</dbReference>
<evidence type="ECO:0000256" key="2">
    <source>
        <dbReference type="ARBA" id="ARBA00022980"/>
    </source>
</evidence>
<name>A0A1F2UHJ2_9ACTN</name>
<dbReference type="HAMAP" id="MF_00362">
    <property type="entry name" value="Ribosomal_uL10"/>
    <property type="match status" value="1"/>
</dbReference>
<dbReference type="GO" id="GO:0006412">
    <property type="term" value="P:translation"/>
    <property type="evidence" value="ECO:0007669"/>
    <property type="project" value="UniProtKB-UniRule"/>
</dbReference>
<dbReference type="GO" id="GO:0070180">
    <property type="term" value="F:large ribosomal subunit rRNA binding"/>
    <property type="evidence" value="ECO:0007669"/>
    <property type="project" value="UniProtKB-UniRule"/>
</dbReference>
<organism evidence="6 7">
    <name type="scientific">Candidatus Aquicultor primus</name>
    <dbReference type="NCBI Taxonomy" id="1797195"/>
    <lineage>
        <taxon>Bacteria</taxon>
        <taxon>Bacillati</taxon>
        <taxon>Actinomycetota</taxon>
        <taxon>Candidatus Aquicultoria</taxon>
        <taxon>Candidatus Aquicultorales</taxon>
        <taxon>Candidatus Aquicultoraceae</taxon>
        <taxon>Candidatus Aquicultor</taxon>
    </lineage>
</organism>
<dbReference type="GO" id="GO:1990904">
    <property type="term" value="C:ribonucleoprotein complex"/>
    <property type="evidence" value="ECO:0007669"/>
    <property type="project" value="UniProtKB-KW"/>
</dbReference>
<keyword evidence="5" id="KW-0694">RNA-binding</keyword>
<dbReference type="Gene3D" id="3.30.70.1730">
    <property type="match status" value="1"/>
</dbReference>
<dbReference type="AlphaFoldDB" id="A0A1F2UHJ2"/>
<evidence type="ECO:0000256" key="4">
    <source>
        <dbReference type="ARBA" id="ARBA00035202"/>
    </source>
</evidence>
<dbReference type="InterPro" id="IPR001790">
    <property type="entry name" value="Ribosomal_uL10"/>
</dbReference>
<comment type="similarity">
    <text evidence="1 5">Belongs to the universal ribosomal protein uL10 family.</text>
</comment>
<accession>A0A1F2UHJ2</accession>
<evidence type="ECO:0000256" key="3">
    <source>
        <dbReference type="ARBA" id="ARBA00023274"/>
    </source>
</evidence>
<dbReference type="GO" id="GO:0005840">
    <property type="term" value="C:ribosome"/>
    <property type="evidence" value="ECO:0007669"/>
    <property type="project" value="UniProtKB-KW"/>
</dbReference>
<keyword evidence="2 5" id="KW-0689">Ribosomal protein</keyword>
<comment type="caution">
    <text evidence="6">The sequence shown here is derived from an EMBL/GenBank/DDBJ whole genome shotgun (WGS) entry which is preliminary data.</text>
</comment>
<sequence>MARPEKEAVVQEIKEKLQSAKSVILTDYRGLNFEQISELRKSLRQQSVEYKIYKNTLARIAVRELELTELEPFLIGPTAMALSFDDPVAPAKTLVDFAKKSKILELKGAVVEGVVVGPERVKVLAELPPRDTLIAMFMGGLQSPLYGLAGSLNAITRGLAVALNQVAQQKSA</sequence>
<evidence type="ECO:0000313" key="6">
    <source>
        <dbReference type="EMBL" id="OFW32501.1"/>
    </source>
</evidence>
<evidence type="ECO:0000256" key="5">
    <source>
        <dbReference type="HAMAP-Rule" id="MF_00362"/>
    </source>
</evidence>
<dbReference type="InterPro" id="IPR043141">
    <property type="entry name" value="Ribosomal_uL10-like_sf"/>
</dbReference>
<evidence type="ECO:0000256" key="1">
    <source>
        <dbReference type="ARBA" id="ARBA00008889"/>
    </source>
</evidence>
<dbReference type="InterPro" id="IPR022973">
    <property type="entry name" value="Ribosomal_uL10_bac"/>
</dbReference>
<dbReference type="CDD" id="cd05797">
    <property type="entry name" value="Ribosomal_L10"/>
    <property type="match status" value="1"/>
</dbReference>
<dbReference type="EMBL" id="MELI01000094">
    <property type="protein sequence ID" value="OFW32501.1"/>
    <property type="molecule type" value="Genomic_DNA"/>
</dbReference>
<reference evidence="6 7" key="1">
    <citation type="journal article" date="2016" name="Nat. Commun.">
        <title>Thousands of microbial genomes shed light on interconnected biogeochemical processes in an aquifer system.</title>
        <authorList>
            <person name="Anantharaman K."/>
            <person name="Brown C.T."/>
            <person name="Hug L.A."/>
            <person name="Sharon I."/>
            <person name="Castelle C.J."/>
            <person name="Probst A.J."/>
            <person name="Thomas B.C."/>
            <person name="Singh A."/>
            <person name="Wilkins M.J."/>
            <person name="Karaoz U."/>
            <person name="Brodie E.L."/>
            <person name="Williams K.H."/>
            <person name="Hubbard S.S."/>
            <person name="Banfield J.F."/>
        </authorList>
    </citation>
    <scope>NUCLEOTIDE SEQUENCE [LARGE SCALE GENOMIC DNA]</scope>
</reference>